<organism evidence="3 4">
    <name type="scientific">Comamonas serinivorans</name>
    <dbReference type="NCBI Taxonomy" id="1082851"/>
    <lineage>
        <taxon>Bacteria</taxon>
        <taxon>Pseudomonadati</taxon>
        <taxon>Pseudomonadota</taxon>
        <taxon>Betaproteobacteria</taxon>
        <taxon>Burkholderiales</taxon>
        <taxon>Comamonadaceae</taxon>
        <taxon>Comamonas</taxon>
    </lineage>
</organism>
<reference evidence="3 4" key="1">
    <citation type="submission" date="2017-05" db="EMBL/GenBank/DDBJ databases">
        <authorList>
            <person name="Song R."/>
            <person name="Chenine A.L."/>
            <person name="Ruprecht R.M."/>
        </authorList>
    </citation>
    <scope>NUCLEOTIDE SEQUENCE [LARGE SCALE GENOMIC DNA]</scope>
    <source>
        <strain evidence="3 4">DSM 26136</strain>
    </source>
</reference>
<keyword evidence="2" id="KW-1133">Transmembrane helix</keyword>
<keyword evidence="4" id="KW-1185">Reference proteome</keyword>
<dbReference type="KEGG" id="cser:CCO03_05995"/>
<feature type="region of interest" description="Disordered" evidence="1">
    <location>
        <begin position="22"/>
        <end position="41"/>
    </location>
</feature>
<keyword evidence="2" id="KW-0812">Transmembrane</keyword>
<proteinExistence type="predicted"/>
<evidence type="ECO:0000256" key="1">
    <source>
        <dbReference type="SAM" id="MobiDB-lite"/>
    </source>
</evidence>
<dbReference type="AlphaFoldDB" id="A0A1Y0ELR4"/>
<evidence type="ECO:0000256" key="2">
    <source>
        <dbReference type="SAM" id="Phobius"/>
    </source>
</evidence>
<protein>
    <submittedName>
        <fullName evidence="3">Uncharacterized protein</fullName>
    </submittedName>
</protein>
<dbReference type="Proteomes" id="UP000196138">
    <property type="component" value="Chromosome"/>
</dbReference>
<accession>A0A1Y0ELR4</accession>
<evidence type="ECO:0000313" key="4">
    <source>
        <dbReference type="Proteomes" id="UP000196138"/>
    </source>
</evidence>
<evidence type="ECO:0000313" key="3">
    <source>
        <dbReference type="EMBL" id="ARU04289.1"/>
    </source>
</evidence>
<sequence>MAAAASFTDWLMVGTFPLAGGGGGGGTGVSSSPPPPHADSNTVIALTASSRFLVVIVVLLIGHGWQRGPRMQAATCASTSAQATGKPRAHGGYI</sequence>
<keyword evidence="2" id="KW-0472">Membrane</keyword>
<gene>
    <name evidence="3" type="ORF">CCO03_05995</name>
</gene>
<dbReference type="EMBL" id="CP021455">
    <property type="protein sequence ID" value="ARU04289.1"/>
    <property type="molecule type" value="Genomic_DNA"/>
</dbReference>
<name>A0A1Y0ELR4_9BURK</name>
<feature type="transmembrane region" description="Helical" evidence="2">
    <location>
        <begin position="43"/>
        <end position="62"/>
    </location>
</feature>